<keyword evidence="1" id="KW-0812">Transmembrane</keyword>
<dbReference type="RefSeq" id="WP_018082970.1">
    <property type="nucleotide sequence ID" value="NZ_AQWM01000021.1"/>
</dbReference>
<dbReference type="eggNOG" id="COG1300">
    <property type="taxonomic scope" value="Bacteria"/>
</dbReference>
<accession>V4RDI5</accession>
<dbReference type="InterPro" id="IPR002798">
    <property type="entry name" value="SpoIIM-like"/>
</dbReference>
<reference evidence="2 3" key="1">
    <citation type="journal article" date="2014" name="Nature">
        <title>Sequential evolution of bacterial morphology by co-option of a developmental regulator.</title>
        <authorList>
            <person name="Jiang C."/>
            <person name="Brown P.J."/>
            <person name="Ducret A."/>
            <person name="Brun Y.V."/>
        </authorList>
    </citation>
    <scope>NUCLEOTIDE SEQUENCE [LARGE SCALE GENOMIC DNA]</scope>
    <source>
        <strain evidence="2 3">DSM 16100</strain>
    </source>
</reference>
<dbReference type="Pfam" id="PF01944">
    <property type="entry name" value="SpoIIM"/>
    <property type="match status" value="1"/>
</dbReference>
<evidence type="ECO:0000256" key="1">
    <source>
        <dbReference type="SAM" id="Phobius"/>
    </source>
</evidence>
<dbReference type="PANTHER" id="PTHR35337:SF1">
    <property type="entry name" value="SLR1478 PROTEIN"/>
    <property type="match status" value="1"/>
</dbReference>
<evidence type="ECO:0000313" key="2">
    <source>
        <dbReference type="EMBL" id="ESQ89473.1"/>
    </source>
</evidence>
<proteinExistence type="predicted"/>
<evidence type="ECO:0000313" key="3">
    <source>
        <dbReference type="Proteomes" id="UP000017837"/>
    </source>
</evidence>
<gene>
    <name evidence="2" type="ORF">ABENE_13925</name>
</gene>
<organism evidence="2 3">
    <name type="scientific">Asticcacaulis benevestitus DSM 16100 = ATCC BAA-896</name>
    <dbReference type="NCBI Taxonomy" id="1121022"/>
    <lineage>
        <taxon>Bacteria</taxon>
        <taxon>Pseudomonadati</taxon>
        <taxon>Pseudomonadota</taxon>
        <taxon>Alphaproteobacteria</taxon>
        <taxon>Caulobacterales</taxon>
        <taxon>Caulobacteraceae</taxon>
        <taxon>Asticcacaulis</taxon>
    </lineage>
</organism>
<feature type="transmembrane region" description="Helical" evidence="1">
    <location>
        <begin position="284"/>
        <end position="303"/>
    </location>
</feature>
<keyword evidence="1" id="KW-0472">Membrane</keyword>
<dbReference type="Proteomes" id="UP000017837">
    <property type="component" value="Unassembled WGS sequence"/>
</dbReference>
<comment type="caution">
    <text evidence="2">The sequence shown here is derived from an EMBL/GenBank/DDBJ whole genome shotgun (WGS) entry which is preliminary data.</text>
</comment>
<dbReference type="AlphaFoldDB" id="V4RDI5"/>
<dbReference type="EMBL" id="AWGB01000029">
    <property type="protein sequence ID" value="ESQ89473.1"/>
    <property type="molecule type" value="Genomic_DNA"/>
</dbReference>
<evidence type="ECO:0008006" key="4">
    <source>
        <dbReference type="Google" id="ProtNLM"/>
    </source>
</evidence>
<dbReference type="STRING" id="1121022.GCA_000376105_03297"/>
<dbReference type="PANTHER" id="PTHR35337">
    <property type="entry name" value="SLR1478 PROTEIN"/>
    <property type="match status" value="1"/>
</dbReference>
<dbReference type="OrthoDB" id="7699993at2"/>
<feature type="transmembrane region" description="Helical" evidence="1">
    <location>
        <begin position="242"/>
        <end position="264"/>
    </location>
</feature>
<protein>
    <recommendedName>
        <fullName evidence="4">Stage II sporulation protein M</fullName>
    </recommendedName>
</protein>
<feature type="transmembrane region" description="Helical" evidence="1">
    <location>
        <begin position="181"/>
        <end position="206"/>
    </location>
</feature>
<keyword evidence="3" id="KW-1185">Reference proteome</keyword>
<name>V4RDI5_9CAUL</name>
<dbReference type="PATRIC" id="fig|1121022.4.peg.2834"/>
<keyword evidence="1" id="KW-1133">Transmembrane helix</keyword>
<sequence>MTDQPIPHTAAPKPVLRLKSQKFREARQGDWRALSSQLDKVEKRGLGSFSIEELLNLPVLYRSAMSSLSMAQSISLDRNMITYLQALCVRAYVYVYGPQTRLKDVLKGFFIHAWPSAVRQLAREIALTFTIFVTGILAGWLLCSHDSSWYGLLLPGEQGSRDVGSSAAELRKTIGDGGDHALSPFAVFLMTHNVGVAISTFALGAFFGLPTFALILYTGITMGAMVWLFAQKGMGVEFAGWLTIHGTTELFAIIIAGACGFHIARRLMFPGDASRRTALAEAGLLTGTAMIGVAIMLTIAGCLEGIGRQTITDTMVRFAIGLVMLTIWCLYFTGVGRGKAATDRFGKSGDA</sequence>
<feature type="transmembrane region" description="Helical" evidence="1">
    <location>
        <begin position="315"/>
        <end position="334"/>
    </location>
</feature>
<feature type="transmembrane region" description="Helical" evidence="1">
    <location>
        <begin position="212"/>
        <end position="230"/>
    </location>
</feature>
<feature type="transmembrane region" description="Helical" evidence="1">
    <location>
        <begin position="125"/>
        <end position="143"/>
    </location>
</feature>